<feature type="signal peptide" evidence="1">
    <location>
        <begin position="1"/>
        <end position="30"/>
    </location>
</feature>
<feature type="chain" id="PRO_5011603064" description="Outer membrane protein beta-barrel domain-containing protein" evidence="1">
    <location>
        <begin position="31"/>
        <end position="510"/>
    </location>
</feature>
<keyword evidence="1" id="KW-0732">Signal</keyword>
<name>A0A1G7H175_CHIFI</name>
<protein>
    <recommendedName>
        <fullName evidence="4">Outer membrane protein beta-barrel domain-containing protein</fullName>
    </recommendedName>
</protein>
<evidence type="ECO:0008006" key="4">
    <source>
        <dbReference type="Google" id="ProtNLM"/>
    </source>
</evidence>
<dbReference type="EMBL" id="FNBN01000001">
    <property type="protein sequence ID" value="SDE94180.1"/>
    <property type="molecule type" value="Genomic_DNA"/>
</dbReference>
<organism evidence="2 3">
    <name type="scientific">Chitinophaga filiformis</name>
    <name type="common">Myxococcus filiformis</name>
    <name type="synonym">Flexibacter filiformis</name>
    <dbReference type="NCBI Taxonomy" id="104663"/>
    <lineage>
        <taxon>Bacteria</taxon>
        <taxon>Pseudomonadati</taxon>
        <taxon>Bacteroidota</taxon>
        <taxon>Chitinophagia</taxon>
        <taxon>Chitinophagales</taxon>
        <taxon>Chitinophagaceae</taxon>
        <taxon>Chitinophaga</taxon>
    </lineage>
</organism>
<dbReference type="Proteomes" id="UP000199045">
    <property type="component" value="Unassembled WGS sequence"/>
</dbReference>
<gene>
    <name evidence="2" type="ORF">SAMN04488121_101260</name>
</gene>
<sequence>MPFVVCDKYRCMKFTLLVSLLSITTCCIYAQFPFPLPVSKNGKENVLIIYNEQTGMADTVKVGAFIKLWFWSARKRNIEQPIYRSDFRRHTYYIESNLMGITDTTLVFLKRPPFIPLPLPIKIPARDFDTVKLSEIRSIRVVNRNLDGAAKGAVMMPAMSVMPSYFTTFPGMLLIMPSMNLINTYAGDVMFPYRRVNKDSINRFSLRVGEIPADTLYYIHKRKMTNPDDYEWEIERLERYEKMYAHVKQELSDQILDTYLGNKVLNFTLGVTLIPNVFKSGDDVKTRISITERKIYFGFASENYISERHRLGLEIQMNKTERFMSVTGSSSQSISASSGMILSNFSYFKYGLGGLYSRQYKARKWADISELDERIAKETDEIESGNLSAQRTLLKDLIAMEPRPYLLLGIGAVNTTLIKIKGSMANGISATDYSQQKFAVEGGMGITTRLGKRLLYDLSAKYIWSPGYSPAIGGLERYSGFRLQVNIGYMSGPSFARCRRLLREVNRRRD</sequence>
<evidence type="ECO:0000313" key="2">
    <source>
        <dbReference type="EMBL" id="SDE94180.1"/>
    </source>
</evidence>
<dbReference type="STRING" id="104663.SAMN04488121_101260"/>
<proteinExistence type="predicted"/>
<evidence type="ECO:0000313" key="3">
    <source>
        <dbReference type="Proteomes" id="UP000199045"/>
    </source>
</evidence>
<reference evidence="2 3" key="1">
    <citation type="submission" date="2016-10" db="EMBL/GenBank/DDBJ databases">
        <authorList>
            <person name="de Groot N.N."/>
        </authorList>
    </citation>
    <scope>NUCLEOTIDE SEQUENCE [LARGE SCALE GENOMIC DNA]</scope>
    <source>
        <strain evidence="2 3">DSM 527</strain>
    </source>
</reference>
<dbReference type="AlphaFoldDB" id="A0A1G7H175"/>
<accession>A0A1G7H175</accession>
<evidence type="ECO:0000256" key="1">
    <source>
        <dbReference type="SAM" id="SignalP"/>
    </source>
</evidence>